<dbReference type="PANTHER" id="PTHR47655">
    <property type="entry name" value="QUINIC ACID UTILIZATION ACTIVATOR"/>
    <property type="match status" value="1"/>
</dbReference>
<dbReference type="InterPro" id="IPR036864">
    <property type="entry name" value="Zn2-C6_fun-type_DNA-bd_sf"/>
</dbReference>
<dbReference type="Proteomes" id="UP001595075">
    <property type="component" value="Unassembled WGS sequence"/>
</dbReference>
<evidence type="ECO:0000259" key="2">
    <source>
        <dbReference type="PROSITE" id="PS50048"/>
    </source>
</evidence>
<dbReference type="PANTHER" id="PTHR47655:SF3">
    <property type="entry name" value="ZN(II)2CYS6 TRANSCRIPTION FACTOR (EUROFUNG)"/>
    <property type="match status" value="1"/>
</dbReference>
<keyword evidence="4" id="KW-1185">Reference proteome</keyword>
<comment type="caution">
    <text evidence="3">The sequence shown here is derived from an EMBL/GenBank/DDBJ whole genome shotgun (WGS) entry which is preliminary data.</text>
</comment>
<feature type="domain" description="Zn(2)-C6 fungal-type" evidence="2">
    <location>
        <begin position="33"/>
        <end position="62"/>
    </location>
</feature>
<dbReference type="InterPro" id="IPR001138">
    <property type="entry name" value="Zn2Cys6_DnaBD"/>
</dbReference>
<dbReference type="SUPFAM" id="SSF57701">
    <property type="entry name" value="Zn2/Cys6 DNA-binding domain"/>
    <property type="match status" value="1"/>
</dbReference>
<dbReference type="PROSITE" id="PS50048">
    <property type="entry name" value="ZN2_CY6_FUNGAL_2"/>
    <property type="match status" value="1"/>
</dbReference>
<reference evidence="3 4" key="1">
    <citation type="journal article" date="2024" name="Commun. Biol.">
        <title>Comparative genomic analysis of thermophilic fungi reveals convergent evolutionary adaptations and gene losses.</title>
        <authorList>
            <person name="Steindorff A.S."/>
            <person name="Aguilar-Pontes M.V."/>
            <person name="Robinson A.J."/>
            <person name="Andreopoulos B."/>
            <person name="LaButti K."/>
            <person name="Kuo A."/>
            <person name="Mondo S."/>
            <person name="Riley R."/>
            <person name="Otillar R."/>
            <person name="Haridas S."/>
            <person name="Lipzen A."/>
            <person name="Grimwood J."/>
            <person name="Schmutz J."/>
            <person name="Clum A."/>
            <person name="Reid I.D."/>
            <person name="Moisan M.C."/>
            <person name="Butler G."/>
            <person name="Nguyen T.T.M."/>
            <person name="Dewar K."/>
            <person name="Conant G."/>
            <person name="Drula E."/>
            <person name="Henrissat B."/>
            <person name="Hansel C."/>
            <person name="Singer S."/>
            <person name="Hutchinson M.I."/>
            <person name="de Vries R.P."/>
            <person name="Natvig D.O."/>
            <person name="Powell A.J."/>
            <person name="Tsang A."/>
            <person name="Grigoriev I.V."/>
        </authorList>
    </citation>
    <scope>NUCLEOTIDE SEQUENCE [LARGE SCALE GENOMIC DNA]</scope>
    <source>
        <strain evidence="3 4">CBS 494.80</strain>
    </source>
</reference>
<evidence type="ECO:0000313" key="4">
    <source>
        <dbReference type="Proteomes" id="UP001595075"/>
    </source>
</evidence>
<dbReference type="Gene3D" id="4.10.240.10">
    <property type="entry name" value="Zn(2)-C6 fungal-type DNA-binding domain"/>
    <property type="match status" value="1"/>
</dbReference>
<sequence>MFLITPRSRNNGVHAQDSQPVAKIKAAARVHAACDRCRMKKVKCDGYTPCLRCSQDEVICIASRKSPTDPKAASSEYIRSMEAQQSHLIKALTAVTRHVRQPVGERELKEILETVRRCGFDFEEVGDQFNITKPISEILQGRGPEDAEGGRGYYPRKRKRGEEVMDDTPIPTQVADSNESTHAITLDTAMCLQQDDLSIYQPSLELVDDYWNLDTYWDQVAAPFQCVPATNSFETFPAQQKYPLPSQDQADRLNLMLDGIFQSSYNPDLYTQSMDARSATGLKAPMDSNAAFSSLSTCSQSEWDSTLWWDPSLLFTTTPDTSPS</sequence>
<gene>
    <name evidence="3" type="ORF">VTL71DRAFT_2338</name>
</gene>
<accession>A0ABR4C9C2</accession>
<keyword evidence="1" id="KW-0539">Nucleus</keyword>
<organism evidence="3 4">
    <name type="scientific">Oculimacula yallundae</name>
    <dbReference type="NCBI Taxonomy" id="86028"/>
    <lineage>
        <taxon>Eukaryota</taxon>
        <taxon>Fungi</taxon>
        <taxon>Dikarya</taxon>
        <taxon>Ascomycota</taxon>
        <taxon>Pezizomycotina</taxon>
        <taxon>Leotiomycetes</taxon>
        <taxon>Helotiales</taxon>
        <taxon>Ploettnerulaceae</taxon>
        <taxon>Oculimacula</taxon>
    </lineage>
</organism>
<protein>
    <recommendedName>
        <fullName evidence="2">Zn(2)-C6 fungal-type domain-containing protein</fullName>
    </recommendedName>
</protein>
<evidence type="ECO:0000256" key="1">
    <source>
        <dbReference type="ARBA" id="ARBA00023242"/>
    </source>
</evidence>
<name>A0ABR4C9C2_9HELO</name>
<dbReference type="InterPro" id="IPR052783">
    <property type="entry name" value="Metabolic/Drug-Res_Regulator"/>
</dbReference>
<evidence type="ECO:0000313" key="3">
    <source>
        <dbReference type="EMBL" id="KAL2066267.1"/>
    </source>
</evidence>
<dbReference type="SMART" id="SM00066">
    <property type="entry name" value="GAL4"/>
    <property type="match status" value="1"/>
</dbReference>
<proteinExistence type="predicted"/>
<dbReference type="EMBL" id="JAZHXI010000011">
    <property type="protein sequence ID" value="KAL2066267.1"/>
    <property type="molecule type" value="Genomic_DNA"/>
</dbReference>
<dbReference type="PROSITE" id="PS00463">
    <property type="entry name" value="ZN2_CY6_FUNGAL_1"/>
    <property type="match status" value="1"/>
</dbReference>
<dbReference type="Pfam" id="PF00172">
    <property type="entry name" value="Zn_clus"/>
    <property type="match status" value="1"/>
</dbReference>
<dbReference type="CDD" id="cd00067">
    <property type="entry name" value="GAL4"/>
    <property type="match status" value="1"/>
</dbReference>